<proteinExistence type="predicted"/>
<organism evidence="10 12">
    <name type="scientific">Bursaphelenchus xylophilus</name>
    <name type="common">Pinewood nematode worm</name>
    <name type="synonym">Aphelenchoides xylophilus</name>
    <dbReference type="NCBI Taxonomy" id="6326"/>
    <lineage>
        <taxon>Eukaryota</taxon>
        <taxon>Metazoa</taxon>
        <taxon>Ecdysozoa</taxon>
        <taxon>Nematoda</taxon>
        <taxon>Chromadorea</taxon>
        <taxon>Rhabditida</taxon>
        <taxon>Tylenchina</taxon>
        <taxon>Tylenchomorpha</taxon>
        <taxon>Aphelenchoidea</taxon>
        <taxon>Aphelenchoididae</taxon>
        <taxon>Bursaphelenchus</taxon>
    </lineage>
</organism>
<dbReference type="GO" id="GO:0000981">
    <property type="term" value="F:DNA-binding transcription factor activity, RNA polymerase II-specific"/>
    <property type="evidence" value="ECO:0007669"/>
    <property type="project" value="TreeGrafter"/>
</dbReference>
<evidence type="ECO:0000256" key="7">
    <source>
        <dbReference type="SAM" id="MobiDB-lite"/>
    </source>
</evidence>
<gene>
    <name evidence="9" type="ORF">BXYJ_LOCUS10564</name>
</gene>
<dbReference type="SUPFAM" id="SSF46785">
    <property type="entry name" value="Winged helix' DNA-binding domain"/>
    <property type="match status" value="1"/>
</dbReference>
<sequence>MIRYEYEEDDSDQLSLPRLYPDESHEVKHETEEYDWLNLVDPFTSDVLGNENLSLDQYHADQFQAFGHDDFSGLNQYIENVDEPAQFVDSKDWYTARVDVSEDAARVDGSFDDVPVEVVKRPKKKIKQPLTRRPIDEYKTANGYKKPNFSYSCLIGLALRNAEDGELTVSEIYRFLCHHFPFFREAPSGWKNSVRHNLSLNKCFEKVEVEVADAQGRKSCLWRMNPTKGEKMEAEIQKWRERSSSTIGLAMITPSDLEPIIEGRMGMPAPHIQYTDAPAEQRPRKRLLEPKVVVIRTDLPRADDYRYVEKPSYHQEYPMEEMAHYEPEDMNFMENVEPFDPQAQTITDPLPSTIRTTSALDPQYHMQPSTSHGTYLSPAQVQAQSAHQRAARTLESLLERKKQATTHPLDNSHEEEDQALSPRTSEERIQPRTAPSSYAQFRMAHPVYTRYTQPQNQSNISLTSSEDAIVQHNPRPIQTALPKQIQTQDETKVKDEPEEASEVEKKVELEVKQEEEIKQEPQNEQPVQVKEEEPQDLPKTEQKPLPGPSRTIQHQSASIIVRSSPQPGPSRVYIRQPGPSYYQEDTENVPPMRRVSVYKYQPAYSSDHKLQRVTGVGPIQRPRHLVKVRQTPYGAAVRSTLTKKKTTPGLP</sequence>
<evidence type="ECO:0000256" key="5">
    <source>
        <dbReference type="ARBA" id="ARBA00023242"/>
    </source>
</evidence>
<dbReference type="SMR" id="A0A1I7RJ37"/>
<feature type="domain" description="Fork-head" evidence="8">
    <location>
        <begin position="146"/>
        <end position="243"/>
    </location>
</feature>
<dbReference type="SMART" id="SM00339">
    <property type="entry name" value="FH"/>
    <property type="match status" value="1"/>
</dbReference>
<dbReference type="AlphaFoldDB" id="A0A1I7RJ37"/>
<dbReference type="PANTHER" id="PTHR46721:SF3">
    <property type="entry name" value="FORKHEAD BOX N1"/>
    <property type="match status" value="1"/>
</dbReference>
<dbReference type="InterPro" id="IPR036390">
    <property type="entry name" value="WH_DNA-bd_sf"/>
</dbReference>
<dbReference type="GO" id="GO:0000976">
    <property type="term" value="F:transcription cis-regulatory region binding"/>
    <property type="evidence" value="ECO:0007669"/>
    <property type="project" value="TreeGrafter"/>
</dbReference>
<reference evidence="12" key="1">
    <citation type="submission" date="2016-11" db="UniProtKB">
        <authorList>
            <consortium name="WormBaseParasite"/>
        </authorList>
    </citation>
    <scope>IDENTIFICATION</scope>
</reference>
<dbReference type="Gene3D" id="1.10.10.10">
    <property type="entry name" value="Winged helix-like DNA-binding domain superfamily/Winged helix DNA-binding domain"/>
    <property type="match status" value="1"/>
</dbReference>
<dbReference type="EMBL" id="CAJFCV020000004">
    <property type="protein sequence ID" value="CAG9119319.1"/>
    <property type="molecule type" value="Genomic_DNA"/>
</dbReference>
<evidence type="ECO:0000256" key="6">
    <source>
        <dbReference type="PROSITE-ProRule" id="PRU00089"/>
    </source>
</evidence>
<keyword evidence="2" id="KW-0805">Transcription regulation</keyword>
<evidence type="ECO:0000313" key="12">
    <source>
        <dbReference type="WBParaSite" id="BXY_0071900.1"/>
    </source>
</evidence>
<protein>
    <submittedName>
        <fullName evidence="9">(pine wood nematode) hypothetical protein</fullName>
    </submittedName>
    <submittedName>
        <fullName evidence="12">Fork-head domain-containing protein</fullName>
    </submittedName>
</protein>
<dbReference type="eggNOG" id="KOG2294">
    <property type="taxonomic scope" value="Eukaryota"/>
</dbReference>
<dbReference type="OrthoDB" id="10070006at2759"/>
<reference evidence="9" key="2">
    <citation type="submission" date="2020-09" db="EMBL/GenBank/DDBJ databases">
        <authorList>
            <person name="Kikuchi T."/>
        </authorList>
    </citation>
    <scope>NUCLEOTIDE SEQUENCE</scope>
    <source>
        <strain evidence="9">Ka4C1</strain>
    </source>
</reference>
<dbReference type="Proteomes" id="UP000095284">
    <property type="component" value="Unplaced"/>
</dbReference>
<feature type="compositionally biased region" description="Basic and acidic residues" evidence="7">
    <location>
        <begin position="529"/>
        <end position="542"/>
    </location>
</feature>
<evidence type="ECO:0000256" key="2">
    <source>
        <dbReference type="ARBA" id="ARBA00023015"/>
    </source>
</evidence>
<dbReference type="Proteomes" id="UP000582659">
    <property type="component" value="Unassembled WGS sequence"/>
</dbReference>
<feature type="region of interest" description="Disordered" evidence="7">
    <location>
        <begin position="475"/>
        <end position="588"/>
    </location>
</feature>
<accession>A0A1I7RJ37</accession>
<dbReference type="PANTHER" id="PTHR46721">
    <property type="entry name" value="FORKHEAD BOX PROTEIN N1"/>
    <property type="match status" value="1"/>
</dbReference>
<keyword evidence="11" id="KW-1185">Reference proteome</keyword>
<evidence type="ECO:0000313" key="11">
    <source>
        <dbReference type="Proteomes" id="UP000659654"/>
    </source>
</evidence>
<feature type="region of interest" description="Disordered" evidence="7">
    <location>
        <begin position="404"/>
        <end position="439"/>
    </location>
</feature>
<dbReference type="PRINTS" id="PR00053">
    <property type="entry name" value="FORKHEAD"/>
</dbReference>
<name>A0A1I7RJ37_BURXY</name>
<keyword evidence="1" id="KW-0217">Developmental protein</keyword>
<dbReference type="Pfam" id="PF00250">
    <property type="entry name" value="Forkhead"/>
    <property type="match status" value="1"/>
</dbReference>
<dbReference type="InterPro" id="IPR030456">
    <property type="entry name" value="TF_fork_head_CS_2"/>
</dbReference>
<keyword evidence="5 6" id="KW-0539">Nucleus</keyword>
<evidence type="ECO:0000259" key="8">
    <source>
        <dbReference type="PROSITE" id="PS50039"/>
    </source>
</evidence>
<evidence type="ECO:0000313" key="9">
    <source>
        <dbReference type="EMBL" id="CAD5228677.1"/>
    </source>
</evidence>
<dbReference type="InterPro" id="IPR036388">
    <property type="entry name" value="WH-like_DNA-bd_sf"/>
</dbReference>
<dbReference type="PROSITE" id="PS50039">
    <property type="entry name" value="FORK_HEAD_3"/>
    <property type="match status" value="1"/>
</dbReference>
<dbReference type="GO" id="GO:0005634">
    <property type="term" value="C:nucleus"/>
    <property type="evidence" value="ECO:0007669"/>
    <property type="project" value="UniProtKB-SubCell"/>
</dbReference>
<keyword evidence="4" id="KW-0804">Transcription</keyword>
<dbReference type="WBParaSite" id="BXY_0071900.1">
    <property type="protein sequence ID" value="BXY_0071900.1"/>
    <property type="gene ID" value="BXY_0071900"/>
</dbReference>
<comment type="subcellular location">
    <subcellularLocation>
        <location evidence="6">Nucleus</location>
    </subcellularLocation>
</comment>
<feature type="compositionally biased region" description="Polar residues" evidence="7">
    <location>
        <begin position="550"/>
        <end position="565"/>
    </location>
</feature>
<evidence type="ECO:0000313" key="10">
    <source>
        <dbReference type="Proteomes" id="UP000095284"/>
    </source>
</evidence>
<keyword evidence="3 6" id="KW-0238">DNA-binding</keyword>
<evidence type="ECO:0000256" key="4">
    <source>
        <dbReference type="ARBA" id="ARBA00023163"/>
    </source>
</evidence>
<evidence type="ECO:0000256" key="3">
    <source>
        <dbReference type="ARBA" id="ARBA00023125"/>
    </source>
</evidence>
<dbReference type="Proteomes" id="UP000659654">
    <property type="component" value="Unassembled WGS sequence"/>
</dbReference>
<dbReference type="PROSITE" id="PS00658">
    <property type="entry name" value="FORK_HEAD_2"/>
    <property type="match status" value="1"/>
</dbReference>
<evidence type="ECO:0000256" key="1">
    <source>
        <dbReference type="ARBA" id="ARBA00022473"/>
    </source>
</evidence>
<dbReference type="InterPro" id="IPR049624">
    <property type="entry name" value="FOXN1_4"/>
</dbReference>
<feature type="compositionally biased region" description="Basic and acidic residues" evidence="7">
    <location>
        <begin position="502"/>
        <end position="521"/>
    </location>
</feature>
<feature type="DNA-binding region" description="Fork-head" evidence="6">
    <location>
        <begin position="146"/>
        <end position="243"/>
    </location>
</feature>
<dbReference type="InterPro" id="IPR001766">
    <property type="entry name" value="Fork_head_dom"/>
</dbReference>
<dbReference type="EMBL" id="CAJFDI010000004">
    <property type="protein sequence ID" value="CAD5228677.1"/>
    <property type="molecule type" value="Genomic_DNA"/>
</dbReference>